<dbReference type="Pfam" id="PF00149">
    <property type="entry name" value="Metallophos"/>
    <property type="match status" value="1"/>
</dbReference>
<evidence type="ECO:0000259" key="1">
    <source>
        <dbReference type="Pfam" id="PF00149"/>
    </source>
</evidence>
<proteinExistence type="predicted"/>
<sequence>MENVTTNLTTIDDNRLKRYLLLIGDLHFGRASNDQSELDESVRYFHEFLFPLLERMNEKCGGNVSIIQMGDVFDNKSSVGTLTGNNVIDIFLRLASKNDVYVLVGNHDTVYKDIRHINNNKSISLIPRVNVIPNITKILTESGTPAFLLPNYGNKELFKKAVDLCEDSSYIFGHDEISGFHYEGKEVSEIHSLPMSEFERFKHVFMGHIHKPQDSANITYVGSAYHTRVNEWRNVPQIVILDTETGKIQKIENKVSSRYVKIDLFKFLDMRRSEALEFVKGNKVVVQCPNDTIMRFQTPRITQSVEGYKKIDYKQVFDKNQKIGGESVDLEDDDDLQDISNVELSSDIFSYINDYIESIDSVVIQGTLIPLSEKAKLKIQESLKKIYDSVSEKSKPEDQE</sequence>
<name>A0A8S5VTV8_9CAUD</name>
<dbReference type="PANTHER" id="PTHR30337">
    <property type="entry name" value="COMPONENT OF ATP-DEPENDENT DSDNA EXONUCLEASE"/>
    <property type="match status" value="1"/>
</dbReference>
<feature type="domain" description="Calcineurin-like phosphoesterase" evidence="1">
    <location>
        <begin position="21"/>
        <end position="212"/>
    </location>
</feature>
<dbReference type="GO" id="GO:0016787">
    <property type="term" value="F:hydrolase activity"/>
    <property type="evidence" value="ECO:0007669"/>
    <property type="project" value="InterPro"/>
</dbReference>
<organism evidence="2">
    <name type="scientific">Ackermannviridae sp</name>
    <dbReference type="NCBI Taxonomy" id="2831612"/>
    <lineage>
        <taxon>Viruses</taxon>
        <taxon>Duplodnaviria</taxon>
        <taxon>Heunggongvirae</taxon>
        <taxon>Uroviricota</taxon>
        <taxon>Caudoviricetes</taxon>
        <taxon>Pantevenvirales</taxon>
        <taxon>Ackermannviridae</taxon>
    </lineage>
</organism>
<accession>A0A8S5VTV8</accession>
<dbReference type="PANTHER" id="PTHR30337:SF8">
    <property type="entry name" value="BLL4141 PROTEIN"/>
    <property type="match status" value="1"/>
</dbReference>
<dbReference type="InterPro" id="IPR029052">
    <property type="entry name" value="Metallo-depent_PP-like"/>
</dbReference>
<dbReference type="EMBL" id="BK035393">
    <property type="protein sequence ID" value="DAG97919.1"/>
    <property type="molecule type" value="Genomic_DNA"/>
</dbReference>
<reference evidence="2" key="1">
    <citation type="journal article" date="2021" name="Proc. Natl. Acad. Sci. U.S.A.">
        <title>A Catalog of Tens of Thousands of Viruses from Human Metagenomes Reveals Hidden Associations with Chronic Diseases.</title>
        <authorList>
            <person name="Tisza M.J."/>
            <person name="Buck C.B."/>
        </authorList>
    </citation>
    <scope>NUCLEOTIDE SEQUENCE</scope>
    <source>
        <strain evidence="2">CtASH1</strain>
    </source>
</reference>
<dbReference type="SUPFAM" id="SSF56300">
    <property type="entry name" value="Metallo-dependent phosphatases"/>
    <property type="match status" value="1"/>
</dbReference>
<dbReference type="Gene3D" id="3.60.21.10">
    <property type="match status" value="1"/>
</dbReference>
<protein>
    <submittedName>
        <fullName evidence="2">Putative DNA double strand break repair</fullName>
    </submittedName>
</protein>
<dbReference type="InterPro" id="IPR050535">
    <property type="entry name" value="DNA_Repair-Maintenance_Comp"/>
</dbReference>
<evidence type="ECO:0000313" key="2">
    <source>
        <dbReference type="EMBL" id="DAG97919.1"/>
    </source>
</evidence>
<dbReference type="InterPro" id="IPR004843">
    <property type="entry name" value="Calcineurin-like_PHP"/>
</dbReference>